<comment type="caution">
    <text evidence="1">The sequence shown here is derived from an EMBL/GenBank/DDBJ whole genome shotgun (WGS) entry which is preliminary data.</text>
</comment>
<sequence length="295" mass="34153">MMFYRRKVLLAVLECFGGQLSKLSLQKILFLVSRHQRARSFDFLPYHYGCYSYQIAWDISALHKYGYICESETQYELVNQHGFTSQLKPEDKSAVLHVFRTYGGFSSDELIKETYVNYPYYAIKSRIADRVLTTAQYQQVQQQVPRKEAQTLFTMGYEGLSLEQYFNKLIINDVKVLCDVRRNPLSQKVGFSKGTLQKVCDALDIVYVHLPELGIESSKRQSLHTQRDYDELFADYEANHLVHQGAGLDKIEKLLADYGRVTLTCFEASHCQCHRGRVAHALVNRPNFDVPLKHL</sequence>
<dbReference type="AlphaFoldDB" id="A0A4Z0P368"/>
<evidence type="ECO:0000313" key="1">
    <source>
        <dbReference type="EMBL" id="TGE06105.1"/>
    </source>
</evidence>
<dbReference type="PANTHER" id="PTHR39337">
    <property type="entry name" value="BLR5642 PROTEIN"/>
    <property type="match status" value="1"/>
</dbReference>
<dbReference type="PANTHER" id="PTHR39337:SF1">
    <property type="entry name" value="BLR5642 PROTEIN"/>
    <property type="match status" value="1"/>
</dbReference>
<keyword evidence="2" id="KW-1185">Reference proteome</keyword>
<proteinExistence type="predicted"/>
<protein>
    <submittedName>
        <fullName evidence="1">DUF488 domain-containing protein</fullName>
    </submittedName>
</protein>
<name>A0A4Z0P368_9BACT</name>
<evidence type="ECO:0000313" key="2">
    <source>
        <dbReference type="Proteomes" id="UP000298337"/>
    </source>
</evidence>
<dbReference type="OrthoDB" id="9810084at2"/>
<dbReference type="EMBL" id="SRLA01000003">
    <property type="protein sequence ID" value="TGE06105.1"/>
    <property type="molecule type" value="Genomic_DNA"/>
</dbReference>
<reference evidence="1 2" key="1">
    <citation type="submission" date="2019-04" db="EMBL/GenBank/DDBJ databases">
        <authorList>
            <person name="Feng G."/>
            <person name="Zhang J."/>
            <person name="Zhu H."/>
        </authorList>
    </citation>
    <scope>NUCLEOTIDE SEQUENCE [LARGE SCALE GENOMIC DNA]</scope>
    <source>
        <strain evidence="1 2">92R-1</strain>
    </source>
</reference>
<organism evidence="1 2">
    <name type="scientific">Hymenobacter fodinae</name>
    <dbReference type="NCBI Taxonomy" id="2510796"/>
    <lineage>
        <taxon>Bacteria</taxon>
        <taxon>Pseudomonadati</taxon>
        <taxon>Bacteroidota</taxon>
        <taxon>Cytophagia</taxon>
        <taxon>Cytophagales</taxon>
        <taxon>Hymenobacteraceae</taxon>
        <taxon>Hymenobacter</taxon>
    </lineage>
</organism>
<dbReference type="InterPro" id="IPR007438">
    <property type="entry name" value="DUF488"/>
</dbReference>
<accession>A0A4Z0P368</accession>
<dbReference type="Proteomes" id="UP000298337">
    <property type="component" value="Unassembled WGS sequence"/>
</dbReference>
<gene>
    <name evidence="1" type="ORF">EU556_14655</name>
</gene>
<dbReference type="Pfam" id="PF04343">
    <property type="entry name" value="DUF488"/>
    <property type="match status" value="1"/>
</dbReference>